<dbReference type="AlphaFoldDB" id="A0A1N7M3L9"/>
<keyword evidence="2" id="KW-0378">Hydrolase</keyword>
<proteinExistence type="predicted"/>
<dbReference type="Gene3D" id="2.40.100.10">
    <property type="entry name" value="Cyclophilin-like"/>
    <property type="match status" value="1"/>
</dbReference>
<sequence>MTNALEVLAVTSQITVQDLGRPGFTALGLSIGGAADRRALWEAAALLDHTTPQACLEMPLTGGRFRATCPTRIALTGAPMRASLAGRALLWNASHTLAPGEVLEIGPAEAGIYGYISFAGGIATPLQLGARATLASAGLGTVVNAGMCLPLGPDPAPDTPAQRLPLEPRFQGGILRVMPGPQTELFDAATRTRAFATPFRAGAGSRQGVALTHEGAPFASQTAGLLSDFITPGDVQTTGSGQPTILLADCQSIGGYPRLGTVIPADLPIAAQARPGTALRLAPVTLAEAEALSPEEPALLAQLRKALQPLIRDPHDIADLLSYQLISGVVRGDEEDL</sequence>
<keyword evidence="6" id="KW-1185">Reference proteome</keyword>
<keyword evidence="3" id="KW-0067">ATP-binding</keyword>
<dbReference type="RefSeq" id="WP_076484611.1">
    <property type="nucleotide sequence ID" value="NZ_FTOG01000005.1"/>
</dbReference>
<dbReference type="Pfam" id="PF02626">
    <property type="entry name" value="CT_A_B"/>
    <property type="match status" value="1"/>
</dbReference>
<reference evidence="6" key="1">
    <citation type="submission" date="2017-01" db="EMBL/GenBank/DDBJ databases">
        <authorList>
            <person name="Varghese N."/>
            <person name="Submissions S."/>
        </authorList>
    </citation>
    <scope>NUCLEOTIDE SEQUENCE [LARGE SCALE GENOMIC DNA]</scope>
    <source>
        <strain evidence="6">DSM 19945</strain>
    </source>
</reference>
<dbReference type="InterPro" id="IPR029000">
    <property type="entry name" value="Cyclophilin-like_dom_sf"/>
</dbReference>
<accession>A0A1N7M3L9</accession>
<evidence type="ECO:0000256" key="2">
    <source>
        <dbReference type="ARBA" id="ARBA00022801"/>
    </source>
</evidence>
<name>A0A1N7M3L9_9RHOB</name>
<keyword evidence="1" id="KW-0547">Nucleotide-binding</keyword>
<dbReference type="GO" id="GO:0005524">
    <property type="term" value="F:ATP binding"/>
    <property type="evidence" value="ECO:0007669"/>
    <property type="project" value="UniProtKB-KW"/>
</dbReference>
<evidence type="ECO:0000259" key="4">
    <source>
        <dbReference type="SMART" id="SM00797"/>
    </source>
</evidence>
<gene>
    <name evidence="5" type="ORF">SAMN05421580_10591</name>
</gene>
<dbReference type="OrthoDB" id="9768696at2"/>
<evidence type="ECO:0000256" key="3">
    <source>
        <dbReference type="ARBA" id="ARBA00022840"/>
    </source>
</evidence>
<protein>
    <submittedName>
        <fullName evidence="5">Biotin-dependent carboxylase uncharacterized domain-containing protein</fullName>
    </submittedName>
</protein>
<evidence type="ECO:0000313" key="5">
    <source>
        <dbReference type="EMBL" id="SIS80677.1"/>
    </source>
</evidence>
<dbReference type="STRING" id="453582.SAMN05421580_10591"/>
<dbReference type="PANTHER" id="PTHR43309">
    <property type="entry name" value="5-OXOPROLINASE SUBUNIT C"/>
    <property type="match status" value="1"/>
</dbReference>
<evidence type="ECO:0000313" key="6">
    <source>
        <dbReference type="Proteomes" id="UP000186221"/>
    </source>
</evidence>
<dbReference type="SMART" id="SM00797">
    <property type="entry name" value="AHS2"/>
    <property type="match status" value="1"/>
</dbReference>
<dbReference type="Proteomes" id="UP000186221">
    <property type="component" value="Unassembled WGS sequence"/>
</dbReference>
<dbReference type="InterPro" id="IPR052708">
    <property type="entry name" value="PxpC"/>
</dbReference>
<dbReference type="InterPro" id="IPR003778">
    <property type="entry name" value="CT_A_B"/>
</dbReference>
<feature type="domain" description="Carboxyltransferase" evidence="4">
    <location>
        <begin position="26"/>
        <end position="299"/>
    </location>
</feature>
<dbReference type="EMBL" id="FTOG01000005">
    <property type="protein sequence ID" value="SIS80677.1"/>
    <property type="molecule type" value="Genomic_DNA"/>
</dbReference>
<dbReference type="SUPFAM" id="SSF50891">
    <property type="entry name" value="Cyclophilin-like"/>
    <property type="match status" value="1"/>
</dbReference>
<evidence type="ECO:0000256" key="1">
    <source>
        <dbReference type="ARBA" id="ARBA00022741"/>
    </source>
</evidence>
<dbReference type="GO" id="GO:0016787">
    <property type="term" value="F:hydrolase activity"/>
    <property type="evidence" value="ECO:0007669"/>
    <property type="project" value="UniProtKB-KW"/>
</dbReference>
<organism evidence="5 6">
    <name type="scientific">Rhodobacter aestuarii</name>
    <dbReference type="NCBI Taxonomy" id="453582"/>
    <lineage>
        <taxon>Bacteria</taxon>
        <taxon>Pseudomonadati</taxon>
        <taxon>Pseudomonadota</taxon>
        <taxon>Alphaproteobacteria</taxon>
        <taxon>Rhodobacterales</taxon>
        <taxon>Rhodobacter group</taxon>
        <taxon>Rhodobacter</taxon>
    </lineage>
</organism>
<dbReference type="PANTHER" id="PTHR43309:SF3">
    <property type="entry name" value="5-OXOPROLINASE SUBUNIT C"/>
    <property type="match status" value="1"/>
</dbReference>